<dbReference type="EMBL" id="CP043431">
    <property type="protein sequence ID" value="QNT64819.1"/>
    <property type="molecule type" value="Genomic_DNA"/>
</dbReference>
<name>A0A7H1MMY3_9LACO</name>
<proteinExistence type="predicted"/>
<sequence>MVILSWIIIGLALILLLGFSYWFIRKTKVQLAVLLGVSEILQRESEPVLEQVEKLQVTLVEKQAQMERAQADFNDHKD</sequence>
<evidence type="ECO:0000313" key="2">
    <source>
        <dbReference type="Proteomes" id="UP000516446"/>
    </source>
</evidence>
<gene>
    <name evidence="1" type="ORF">FY536_06005</name>
</gene>
<organism evidence="1 2">
    <name type="scientific">Weissella koreensis</name>
    <dbReference type="NCBI Taxonomy" id="165096"/>
    <lineage>
        <taxon>Bacteria</taxon>
        <taxon>Bacillati</taxon>
        <taxon>Bacillota</taxon>
        <taxon>Bacilli</taxon>
        <taxon>Lactobacillales</taxon>
        <taxon>Lactobacillaceae</taxon>
        <taxon>Weissella</taxon>
    </lineage>
</organism>
<evidence type="ECO:0000313" key="1">
    <source>
        <dbReference type="EMBL" id="QNT64819.1"/>
    </source>
</evidence>
<dbReference type="AlphaFoldDB" id="A0A7H1MMY3"/>
<dbReference type="RefSeq" id="WP_006845164.1">
    <property type="nucleotide sequence ID" value="NZ_CP026847.1"/>
</dbReference>
<accession>A0A7H1MMY3</accession>
<dbReference type="Proteomes" id="UP000516446">
    <property type="component" value="Chromosome"/>
</dbReference>
<keyword evidence="2" id="KW-1185">Reference proteome</keyword>
<reference evidence="1 2" key="1">
    <citation type="submission" date="2019-08" db="EMBL/GenBank/DDBJ databases">
        <authorList>
            <person name="Chang H.C."/>
            <person name="Mun S.Y."/>
        </authorList>
    </citation>
    <scope>NUCLEOTIDE SEQUENCE [LARGE SCALE GENOMIC DNA]</scope>
    <source>
        <strain evidence="1 2">SK</strain>
    </source>
</reference>
<protein>
    <submittedName>
        <fullName evidence="1">Uncharacterized protein</fullName>
    </submittedName>
</protein>